<protein>
    <submittedName>
        <fullName evidence="1">Uncharacterized protein</fullName>
    </submittedName>
</protein>
<evidence type="ECO:0000313" key="1">
    <source>
        <dbReference type="EMBL" id="KAL2316667.1"/>
    </source>
</evidence>
<evidence type="ECO:0000313" key="2">
    <source>
        <dbReference type="Proteomes" id="UP001603857"/>
    </source>
</evidence>
<keyword evidence="2" id="KW-1185">Reference proteome</keyword>
<organism evidence="1 2">
    <name type="scientific">Flemingia macrophylla</name>
    <dbReference type="NCBI Taxonomy" id="520843"/>
    <lineage>
        <taxon>Eukaryota</taxon>
        <taxon>Viridiplantae</taxon>
        <taxon>Streptophyta</taxon>
        <taxon>Embryophyta</taxon>
        <taxon>Tracheophyta</taxon>
        <taxon>Spermatophyta</taxon>
        <taxon>Magnoliopsida</taxon>
        <taxon>eudicotyledons</taxon>
        <taxon>Gunneridae</taxon>
        <taxon>Pentapetalae</taxon>
        <taxon>rosids</taxon>
        <taxon>fabids</taxon>
        <taxon>Fabales</taxon>
        <taxon>Fabaceae</taxon>
        <taxon>Papilionoideae</taxon>
        <taxon>50 kb inversion clade</taxon>
        <taxon>NPAAA clade</taxon>
        <taxon>indigoferoid/millettioid clade</taxon>
        <taxon>Phaseoleae</taxon>
        <taxon>Flemingia</taxon>
    </lineage>
</organism>
<dbReference type="AlphaFoldDB" id="A0ABD1KZH1"/>
<dbReference type="EMBL" id="JBGMDY010000011">
    <property type="protein sequence ID" value="KAL2316667.1"/>
    <property type="molecule type" value="Genomic_DNA"/>
</dbReference>
<sequence length="61" mass="6968">MSSVNFPHNLVPLRLRVTKEEDKLSDLIEVDDKSVAFKTSSLKSVAFWSSPFQELSSHFNQ</sequence>
<gene>
    <name evidence="1" type="ORF">Fmac_030543</name>
</gene>
<name>A0ABD1KZH1_9FABA</name>
<proteinExistence type="predicted"/>
<accession>A0ABD1KZH1</accession>
<reference evidence="1 2" key="1">
    <citation type="submission" date="2024-08" db="EMBL/GenBank/DDBJ databases">
        <title>Insights into the chromosomal genome structure of Flemingia macrophylla.</title>
        <authorList>
            <person name="Ding Y."/>
            <person name="Zhao Y."/>
            <person name="Bi W."/>
            <person name="Wu M."/>
            <person name="Zhao G."/>
            <person name="Gong Y."/>
            <person name="Li W."/>
            <person name="Zhang P."/>
        </authorList>
    </citation>
    <scope>NUCLEOTIDE SEQUENCE [LARGE SCALE GENOMIC DNA]</scope>
    <source>
        <strain evidence="1">DYQJB</strain>
        <tissue evidence="1">Leaf</tissue>
    </source>
</reference>
<comment type="caution">
    <text evidence="1">The sequence shown here is derived from an EMBL/GenBank/DDBJ whole genome shotgun (WGS) entry which is preliminary data.</text>
</comment>
<dbReference type="Proteomes" id="UP001603857">
    <property type="component" value="Unassembled WGS sequence"/>
</dbReference>